<comment type="similarity">
    <text evidence="2">Belongs to the EMC1 family.</text>
</comment>
<evidence type="ECO:0000256" key="9">
    <source>
        <dbReference type="ARBA" id="ARBA00023136"/>
    </source>
</evidence>
<dbReference type="OrthoDB" id="28092at2759"/>
<feature type="domain" description="ER membrane protein complex subunit 1 C-terminal" evidence="14">
    <location>
        <begin position="733"/>
        <end position="962"/>
    </location>
</feature>
<dbReference type="GO" id="GO:0072546">
    <property type="term" value="C:EMC complex"/>
    <property type="evidence" value="ECO:0007669"/>
    <property type="project" value="InterPro"/>
</dbReference>
<dbReference type="Gene3D" id="2.130.10.10">
    <property type="entry name" value="YVTN repeat-like/Quinoprotein amine dehydrogenase"/>
    <property type="match status" value="1"/>
</dbReference>
<accession>A0A0A1TJL5</accession>
<dbReference type="InterPro" id="IPR015943">
    <property type="entry name" value="WD40/YVTN_repeat-like_dom_sf"/>
</dbReference>
<evidence type="ECO:0000256" key="6">
    <source>
        <dbReference type="ARBA" id="ARBA00022729"/>
    </source>
</evidence>
<feature type="region of interest" description="Disordered" evidence="11">
    <location>
        <begin position="764"/>
        <end position="798"/>
    </location>
</feature>
<evidence type="ECO:0000256" key="13">
    <source>
        <dbReference type="SAM" id="SignalP"/>
    </source>
</evidence>
<dbReference type="HOGENOM" id="CLU_005034_0_1_1"/>
<dbReference type="PANTHER" id="PTHR21573">
    <property type="entry name" value="ER MEMBRANE PROTEIN COMPLEX SUBUNIT 1"/>
    <property type="match status" value="1"/>
</dbReference>
<keyword evidence="8 12" id="KW-1133">Transmembrane helix</keyword>
<keyword evidence="7" id="KW-0256">Endoplasmic reticulum</keyword>
<feature type="signal peptide" evidence="13">
    <location>
        <begin position="1"/>
        <end position="19"/>
    </location>
</feature>
<evidence type="ECO:0000256" key="12">
    <source>
        <dbReference type="SAM" id="Phobius"/>
    </source>
</evidence>
<evidence type="ECO:0000256" key="2">
    <source>
        <dbReference type="ARBA" id="ARBA00007904"/>
    </source>
</evidence>
<feature type="transmembrane region" description="Helical" evidence="12">
    <location>
        <begin position="933"/>
        <end position="953"/>
    </location>
</feature>
<dbReference type="AlphaFoldDB" id="A0A0A1TJL5"/>
<dbReference type="Proteomes" id="UP000039046">
    <property type="component" value="Unassembled WGS sequence"/>
</dbReference>
<keyword evidence="9 12" id="KW-0472">Membrane</keyword>
<evidence type="ECO:0000256" key="5">
    <source>
        <dbReference type="ARBA" id="ARBA00022692"/>
    </source>
</evidence>
<dbReference type="Pfam" id="PF25293">
    <property type="entry name" value="Beta-prop_EMC1_N"/>
    <property type="match status" value="1"/>
</dbReference>
<sequence>MRSQIYASLLLGLSTLTAAIYKDEVGDIDFHHKLVGIPQSDTTFFHRPRPDDKASLLYTLSDVGVIGAINPSNGEVVWRQHISDDVTESTSFLRAPEGQNWLVAAHGRRVTAWDAMTGRSVWHTKFEGEARDIETIELMEGARKDVLALFDEDGTTVLRRLNGDKGTVVWEFRETSKDVALQVSNNIASIFVISLHGSPSSYSIKTTSLNPATGLRVDQWTVGAKNEVQDAKDVMFVGANSAAPVVAWTNADKTKLNVQVLGSKSKQEFALPADTTEVHVHAPHQLQTSPHFLVHAVTKTGNKAEVFHVELKKSQITKAYELPHLAGHGAFSVSSDNANVYFTRISEDEVTIVSSESHGILAKWPLTVKGGLKSVSSASEVIPKPGGKEFAVRSAVVTQDEDWVLIRNGQSDWTRHEGLTGAVAAVWAELPEAENLAKVLAEEAHTNPISAYIHRVNRHLADLKHLPEYLIALPGNIVNSIISPDSGSTGALIPDSFGFNKIIVVVTRRGRFYGLSTGNHGKIVWSQHVLPQADGESLVVKGLTVQDDEGLVLMRGSKGESVLISSTDGRIIHAEATGKPIASVATITEDSRTWLLALGPDGLPADEQLGGSLGDDTIIIRDDQTIKGIKLVQNGKKIEKQEIWQVKALFGQEIIEVATPPAFQPIASIGRVLGDRRVSYKYLNPNTAVIVLAEKASSIVTIQLIDTVSGQILVSQRYTGVDLDKEISCTIIENWYACSFFGDYLLDDGSNQSIKGYQVVSTDLYESPNPNDRGPLEDDDKASSLEPVDHPTQPPLPHAISQSFVISQPLGQLASTQTRQGISSKNLLAYLPEANSILSLPRLWIDPRRAIGRDPSAAEMEAEGLPRYSPAIELDSRAFVSHEREVIGVIGFASTPAVVESTSLFVAFGIDIFGTRIVPSGPFDTLGKGFSKLTVTATVIALFVGVVCLGPMVRSKQIKRTWEAFI</sequence>
<dbReference type="EMBL" id="CDHN01000003">
    <property type="protein sequence ID" value="CEJ90895.1"/>
    <property type="molecule type" value="Genomic_DNA"/>
</dbReference>
<evidence type="ECO:0000259" key="14">
    <source>
        <dbReference type="Pfam" id="PF07774"/>
    </source>
</evidence>
<gene>
    <name evidence="16" type="ORF">VHEMI06648</name>
</gene>
<comment type="subunit">
    <text evidence="3">Component of the ER membrane protein complex (EMC).</text>
</comment>
<reference evidence="16 17" key="1">
    <citation type="journal article" date="2015" name="Genome Announc.">
        <title>Draft Genome Sequence and Gene Annotation of the Entomopathogenic Fungus Verticillium hemipterigenum.</title>
        <authorList>
            <person name="Horn F."/>
            <person name="Habel A."/>
            <person name="Scharf D.H."/>
            <person name="Dworschak J."/>
            <person name="Brakhage A.A."/>
            <person name="Guthke R."/>
            <person name="Hertweck C."/>
            <person name="Linde J."/>
        </authorList>
    </citation>
    <scope>NUCLEOTIDE SEQUENCE [LARGE SCALE GENOMIC DNA]</scope>
</reference>
<dbReference type="InterPro" id="IPR058545">
    <property type="entry name" value="Beta-prop_EMC1_1st"/>
</dbReference>
<dbReference type="STRING" id="1531966.A0A0A1TJL5"/>
<feature type="domain" description="EMC1 first beta-propeller" evidence="15">
    <location>
        <begin position="19"/>
        <end position="417"/>
    </location>
</feature>
<protein>
    <recommendedName>
        <fullName evidence="4">ER membrane protein complex subunit 1</fullName>
    </recommendedName>
</protein>
<keyword evidence="17" id="KW-1185">Reference proteome</keyword>
<evidence type="ECO:0000256" key="1">
    <source>
        <dbReference type="ARBA" id="ARBA00004115"/>
    </source>
</evidence>
<evidence type="ECO:0000259" key="15">
    <source>
        <dbReference type="Pfam" id="PF25293"/>
    </source>
</evidence>
<keyword evidence="10" id="KW-0325">Glycoprotein</keyword>
<keyword evidence="5 12" id="KW-0812">Transmembrane</keyword>
<evidence type="ECO:0000256" key="11">
    <source>
        <dbReference type="SAM" id="MobiDB-lite"/>
    </source>
</evidence>
<feature type="chain" id="PRO_5001979483" description="ER membrane protein complex subunit 1" evidence="13">
    <location>
        <begin position="20"/>
        <end position="966"/>
    </location>
</feature>
<evidence type="ECO:0000256" key="4">
    <source>
        <dbReference type="ARBA" id="ARBA00020824"/>
    </source>
</evidence>
<evidence type="ECO:0000256" key="7">
    <source>
        <dbReference type="ARBA" id="ARBA00022824"/>
    </source>
</evidence>
<dbReference type="GO" id="GO:0034975">
    <property type="term" value="P:protein folding in endoplasmic reticulum"/>
    <property type="evidence" value="ECO:0007669"/>
    <property type="project" value="TreeGrafter"/>
</dbReference>
<comment type="subcellular location">
    <subcellularLocation>
        <location evidence="1">Endoplasmic reticulum membrane</location>
        <topology evidence="1">Single-pass type I membrane protein</topology>
    </subcellularLocation>
</comment>
<dbReference type="PANTHER" id="PTHR21573:SF0">
    <property type="entry name" value="ER MEMBRANE PROTEIN COMPLEX SUBUNIT 1"/>
    <property type="match status" value="1"/>
</dbReference>
<dbReference type="Pfam" id="PF07774">
    <property type="entry name" value="EMC1_C"/>
    <property type="match status" value="1"/>
</dbReference>
<evidence type="ECO:0000256" key="8">
    <source>
        <dbReference type="ARBA" id="ARBA00022989"/>
    </source>
</evidence>
<dbReference type="InterPro" id="IPR011678">
    <property type="entry name" value="EMC1_C"/>
</dbReference>
<evidence type="ECO:0000256" key="3">
    <source>
        <dbReference type="ARBA" id="ARBA00011276"/>
    </source>
</evidence>
<dbReference type="InterPro" id="IPR011047">
    <property type="entry name" value="Quinoprotein_ADH-like_sf"/>
</dbReference>
<evidence type="ECO:0000256" key="10">
    <source>
        <dbReference type="ARBA" id="ARBA00023180"/>
    </source>
</evidence>
<proteinExistence type="inferred from homology"/>
<evidence type="ECO:0000313" key="17">
    <source>
        <dbReference type="Proteomes" id="UP000039046"/>
    </source>
</evidence>
<evidence type="ECO:0000313" key="16">
    <source>
        <dbReference type="EMBL" id="CEJ90895.1"/>
    </source>
</evidence>
<name>A0A0A1TJL5_9HYPO</name>
<dbReference type="InterPro" id="IPR026895">
    <property type="entry name" value="EMC1"/>
</dbReference>
<organism evidence="16 17">
    <name type="scientific">[Torrubiella] hemipterigena</name>
    <dbReference type="NCBI Taxonomy" id="1531966"/>
    <lineage>
        <taxon>Eukaryota</taxon>
        <taxon>Fungi</taxon>
        <taxon>Dikarya</taxon>
        <taxon>Ascomycota</taxon>
        <taxon>Pezizomycotina</taxon>
        <taxon>Sordariomycetes</taxon>
        <taxon>Hypocreomycetidae</taxon>
        <taxon>Hypocreales</taxon>
        <taxon>Clavicipitaceae</taxon>
        <taxon>Clavicipitaceae incertae sedis</taxon>
        <taxon>'Torrubiella' clade</taxon>
    </lineage>
</organism>
<dbReference type="SUPFAM" id="SSF50998">
    <property type="entry name" value="Quinoprotein alcohol dehydrogenase-like"/>
    <property type="match status" value="1"/>
</dbReference>
<keyword evidence="6 13" id="KW-0732">Signal</keyword>